<dbReference type="SUPFAM" id="SSF81338">
    <property type="entry name" value="Aquaporin-like"/>
    <property type="match status" value="1"/>
</dbReference>
<dbReference type="GO" id="GO:0015267">
    <property type="term" value="F:channel activity"/>
    <property type="evidence" value="ECO:0007669"/>
    <property type="project" value="InterPro"/>
</dbReference>
<dbReference type="Pfam" id="PF00230">
    <property type="entry name" value="MIP"/>
    <property type="match status" value="1"/>
</dbReference>
<reference evidence="5 6" key="1">
    <citation type="submission" date="2013-03" db="EMBL/GenBank/DDBJ databases">
        <title>The Genome Sequence of Exophiala aquamarina CBS 119918.</title>
        <authorList>
            <consortium name="The Broad Institute Genomics Platform"/>
            <person name="Cuomo C."/>
            <person name="de Hoog S."/>
            <person name="Gorbushina A."/>
            <person name="Walker B."/>
            <person name="Young S.K."/>
            <person name="Zeng Q."/>
            <person name="Gargeya S."/>
            <person name="Fitzgerald M."/>
            <person name="Haas B."/>
            <person name="Abouelleil A."/>
            <person name="Allen A.W."/>
            <person name="Alvarado L."/>
            <person name="Arachchi H.M."/>
            <person name="Berlin A.M."/>
            <person name="Chapman S.B."/>
            <person name="Gainer-Dewar J."/>
            <person name="Goldberg J."/>
            <person name="Griggs A."/>
            <person name="Gujja S."/>
            <person name="Hansen M."/>
            <person name="Howarth C."/>
            <person name="Imamovic A."/>
            <person name="Ireland A."/>
            <person name="Larimer J."/>
            <person name="McCowan C."/>
            <person name="Murphy C."/>
            <person name="Pearson M."/>
            <person name="Poon T.W."/>
            <person name="Priest M."/>
            <person name="Roberts A."/>
            <person name="Saif S."/>
            <person name="Shea T."/>
            <person name="Sisk P."/>
            <person name="Sykes S."/>
            <person name="Wortman J."/>
            <person name="Nusbaum C."/>
            <person name="Birren B."/>
        </authorList>
    </citation>
    <scope>NUCLEOTIDE SEQUENCE [LARGE SCALE GENOMIC DNA]</scope>
    <source>
        <strain evidence="5 6">CBS 119918</strain>
    </source>
</reference>
<dbReference type="HOGENOM" id="CLU_2606031_0_0_1"/>
<dbReference type="GeneID" id="25286776"/>
<comment type="subcellular location">
    <subcellularLocation>
        <location evidence="1">Membrane</location>
        <topology evidence="1">Multi-pass membrane protein</topology>
    </subcellularLocation>
</comment>
<name>A0A072NWA9_9EURO</name>
<dbReference type="AlphaFoldDB" id="A0A072NWA9"/>
<gene>
    <name evidence="5" type="ORF">A1O9_11880</name>
</gene>
<comment type="caution">
    <text evidence="5">The sequence shown here is derived from an EMBL/GenBank/DDBJ whole genome shotgun (WGS) entry which is preliminary data.</text>
</comment>
<evidence type="ECO:0000313" key="5">
    <source>
        <dbReference type="EMBL" id="KEF51891.1"/>
    </source>
</evidence>
<evidence type="ECO:0000256" key="2">
    <source>
        <dbReference type="ARBA" id="ARBA00022692"/>
    </source>
</evidence>
<organism evidence="5 6">
    <name type="scientific">Exophiala aquamarina CBS 119918</name>
    <dbReference type="NCBI Taxonomy" id="1182545"/>
    <lineage>
        <taxon>Eukaryota</taxon>
        <taxon>Fungi</taxon>
        <taxon>Dikarya</taxon>
        <taxon>Ascomycota</taxon>
        <taxon>Pezizomycotina</taxon>
        <taxon>Eurotiomycetes</taxon>
        <taxon>Chaetothyriomycetidae</taxon>
        <taxon>Chaetothyriales</taxon>
        <taxon>Herpotrichiellaceae</taxon>
        <taxon>Exophiala</taxon>
    </lineage>
</organism>
<evidence type="ECO:0000256" key="1">
    <source>
        <dbReference type="ARBA" id="ARBA00004141"/>
    </source>
</evidence>
<dbReference type="OrthoDB" id="3222at2759"/>
<evidence type="ECO:0000256" key="3">
    <source>
        <dbReference type="ARBA" id="ARBA00022989"/>
    </source>
</evidence>
<keyword evidence="6" id="KW-1185">Reference proteome</keyword>
<keyword evidence="3" id="KW-1133">Transmembrane helix</keyword>
<evidence type="ECO:0000256" key="4">
    <source>
        <dbReference type="ARBA" id="ARBA00023136"/>
    </source>
</evidence>
<sequence length="79" mass="9036">MLGVLIAGLISGVHLNPSVILTFVVFRRFSPKEAALYFIGQVRRSIIYGNYRCPIDQVEGFNFRTYKTAITFSIYPQLF</sequence>
<dbReference type="InterPro" id="IPR000425">
    <property type="entry name" value="MIP"/>
</dbReference>
<dbReference type="GO" id="GO:0016020">
    <property type="term" value="C:membrane"/>
    <property type="evidence" value="ECO:0007669"/>
    <property type="project" value="UniProtKB-SubCell"/>
</dbReference>
<dbReference type="InterPro" id="IPR023271">
    <property type="entry name" value="Aquaporin-like"/>
</dbReference>
<accession>A0A072NWA9</accession>
<dbReference type="Proteomes" id="UP000027920">
    <property type="component" value="Unassembled WGS sequence"/>
</dbReference>
<evidence type="ECO:0000313" key="6">
    <source>
        <dbReference type="Proteomes" id="UP000027920"/>
    </source>
</evidence>
<dbReference type="Gene3D" id="1.20.1080.10">
    <property type="entry name" value="Glycerol uptake facilitator protein"/>
    <property type="match status" value="1"/>
</dbReference>
<dbReference type="STRING" id="1182545.A0A072NWA9"/>
<keyword evidence="2" id="KW-0812">Transmembrane</keyword>
<proteinExistence type="predicted"/>
<dbReference type="VEuPathDB" id="FungiDB:A1O9_11880"/>
<dbReference type="RefSeq" id="XP_013254481.1">
    <property type="nucleotide sequence ID" value="XM_013399027.1"/>
</dbReference>
<protein>
    <submittedName>
        <fullName evidence="5">Uncharacterized protein</fullName>
    </submittedName>
</protein>
<keyword evidence="4" id="KW-0472">Membrane</keyword>
<dbReference type="EMBL" id="AMGV01000020">
    <property type="protein sequence ID" value="KEF51891.1"/>
    <property type="molecule type" value="Genomic_DNA"/>
</dbReference>